<dbReference type="PANTHER" id="PTHR11782">
    <property type="entry name" value="ADENOSINE/GUANOSINE DIPHOSPHATASE"/>
    <property type="match status" value="1"/>
</dbReference>
<dbReference type="Gene3D" id="3.30.420.40">
    <property type="match status" value="1"/>
</dbReference>
<evidence type="ECO:0000256" key="4">
    <source>
        <dbReference type="PIRSR" id="PIRSR600407-2"/>
    </source>
</evidence>
<evidence type="ECO:0000256" key="2">
    <source>
        <dbReference type="ARBA" id="ARBA00022801"/>
    </source>
</evidence>
<sequence length="446" mass="47939">MLKETTCLLLFLFFLLPTKNENLLNFPLLTSSSSDQTATDSTDSYAVVFDAGSTGSRVHVFAFDPNLALTPIGQSYELFLSTSPGLSSYEHDPEAAALSLKPLLQNAVAVVPAELRAQTPVRLGATAGLRLLPGNASEAILDAVKKLLKTESSLYYRPDWVSVLGGIDEGGYQWVTINYLLRTLGKSYSSTVGVVDLGGGSVQMAYAISEQAAAAAPPVADGDDPYVTDKVALGTKYHLYAHSYLNYGLKAARAQSLKLSGDKGNPCVTNGYQGTYEYSDVVYKVSPPVSGMSIRRCGLLTRKVLGLDAPCFHRNCSFNGVWNGGGGDGRNNLYVASFFYDTAAETGIIEPNAPGATVRPIQYLKAAKRACAANVDNINSTFPLIDKRDVPFLCMDLVYQYMLLVDGFGLDPLQEIRVLKEVKYKGSLVGAAWPLGCAVELLSSLK</sequence>
<keyword evidence="6" id="KW-0732">Signal</keyword>
<protein>
    <submittedName>
        <fullName evidence="7">Apyrase</fullName>
    </submittedName>
</protein>
<dbReference type="FunFam" id="3.30.420.150:FF:000008">
    <property type="entry name" value="Apyrase 1"/>
    <property type="match status" value="1"/>
</dbReference>
<keyword evidence="4" id="KW-0067">ATP-binding</keyword>
<accession>A0AAE2CZH9</accession>
<dbReference type="AlphaFoldDB" id="A0AAE2CZH9"/>
<dbReference type="PROSITE" id="PS01238">
    <property type="entry name" value="GDA1_CD39_NTPASE"/>
    <property type="match status" value="1"/>
</dbReference>
<evidence type="ECO:0000256" key="5">
    <source>
        <dbReference type="RuleBase" id="RU003833"/>
    </source>
</evidence>
<dbReference type="InterPro" id="IPR000407">
    <property type="entry name" value="GDA1_CD39_NTPase"/>
</dbReference>
<dbReference type="GO" id="GO:0016020">
    <property type="term" value="C:membrane"/>
    <property type="evidence" value="ECO:0007669"/>
    <property type="project" value="TreeGrafter"/>
</dbReference>
<feature type="binding site" evidence="4">
    <location>
        <begin position="199"/>
        <end position="203"/>
    </location>
    <ligand>
        <name>ATP</name>
        <dbReference type="ChEBI" id="CHEBI:30616"/>
    </ligand>
</feature>
<dbReference type="GO" id="GO:0005524">
    <property type="term" value="F:ATP binding"/>
    <property type="evidence" value="ECO:0007669"/>
    <property type="project" value="UniProtKB-KW"/>
</dbReference>
<evidence type="ECO:0000256" key="6">
    <source>
        <dbReference type="SAM" id="SignalP"/>
    </source>
</evidence>
<reference evidence="7" key="1">
    <citation type="submission" date="2020-06" db="EMBL/GenBank/DDBJ databases">
        <authorList>
            <person name="Li T."/>
            <person name="Hu X."/>
            <person name="Zhang T."/>
            <person name="Song X."/>
            <person name="Zhang H."/>
            <person name="Dai N."/>
            <person name="Sheng W."/>
            <person name="Hou X."/>
            <person name="Wei L."/>
        </authorList>
    </citation>
    <scope>NUCLEOTIDE SEQUENCE</scope>
    <source>
        <strain evidence="7">3651</strain>
        <tissue evidence="7">Leaf</tissue>
    </source>
</reference>
<evidence type="ECO:0000313" key="7">
    <source>
        <dbReference type="EMBL" id="KAK4440387.1"/>
    </source>
</evidence>
<dbReference type="Proteomes" id="UP001293254">
    <property type="component" value="Unassembled WGS sequence"/>
</dbReference>
<comment type="similarity">
    <text evidence="1 5">Belongs to the GDA1/CD39 NTPase family.</text>
</comment>
<evidence type="ECO:0000256" key="1">
    <source>
        <dbReference type="ARBA" id="ARBA00009283"/>
    </source>
</evidence>
<evidence type="ECO:0000313" key="8">
    <source>
        <dbReference type="Proteomes" id="UP001293254"/>
    </source>
</evidence>
<feature type="chain" id="PRO_5042245111" evidence="6">
    <location>
        <begin position="21"/>
        <end position="446"/>
    </location>
</feature>
<name>A0AAE2CZH9_9LAMI</name>
<feature type="signal peptide" evidence="6">
    <location>
        <begin position="1"/>
        <end position="20"/>
    </location>
</feature>
<keyword evidence="2 5" id="KW-0378">Hydrolase</keyword>
<dbReference type="GO" id="GO:0009134">
    <property type="term" value="P:nucleoside diphosphate catabolic process"/>
    <property type="evidence" value="ECO:0007669"/>
    <property type="project" value="TreeGrafter"/>
</dbReference>
<feature type="active site" description="Proton acceptor" evidence="3">
    <location>
        <position position="169"/>
    </location>
</feature>
<gene>
    <name evidence="7" type="ORF">Salat_0373600</name>
</gene>
<organism evidence="7 8">
    <name type="scientific">Sesamum alatum</name>
    <dbReference type="NCBI Taxonomy" id="300844"/>
    <lineage>
        <taxon>Eukaryota</taxon>
        <taxon>Viridiplantae</taxon>
        <taxon>Streptophyta</taxon>
        <taxon>Embryophyta</taxon>
        <taxon>Tracheophyta</taxon>
        <taxon>Spermatophyta</taxon>
        <taxon>Magnoliopsida</taxon>
        <taxon>eudicotyledons</taxon>
        <taxon>Gunneridae</taxon>
        <taxon>Pentapetalae</taxon>
        <taxon>asterids</taxon>
        <taxon>lamiids</taxon>
        <taxon>Lamiales</taxon>
        <taxon>Pedaliaceae</taxon>
        <taxon>Sesamum</taxon>
    </lineage>
</organism>
<dbReference type="PANTHER" id="PTHR11782:SF116">
    <property type="entry name" value="APYRASE"/>
    <property type="match status" value="1"/>
</dbReference>
<evidence type="ECO:0000256" key="3">
    <source>
        <dbReference type="PIRSR" id="PIRSR600407-1"/>
    </source>
</evidence>
<keyword evidence="4" id="KW-0547">Nucleotide-binding</keyword>
<dbReference type="EMBL" id="JACGWO010000001">
    <property type="protein sequence ID" value="KAK4440387.1"/>
    <property type="molecule type" value="Genomic_DNA"/>
</dbReference>
<reference evidence="7" key="2">
    <citation type="journal article" date="2024" name="Plant">
        <title>Genomic evolution and insights into agronomic trait innovations of Sesamum species.</title>
        <authorList>
            <person name="Miao H."/>
            <person name="Wang L."/>
            <person name="Qu L."/>
            <person name="Liu H."/>
            <person name="Sun Y."/>
            <person name="Le M."/>
            <person name="Wang Q."/>
            <person name="Wei S."/>
            <person name="Zheng Y."/>
            <person name="Lin W."/>
            <person name="Duan Y."/>
            <person name="Cao H."/>
            <person name="Xiong S."/>
            <person name="Wang X."/>
            <person name="Wei L."/>
            <person name="Li C."/>
            <person name="Ma Q."/>
            <person name="Ju M."/>
            <person name="Zhao R."/>
            <person name="Li G."/>
            <person name="Mu C."/>
            <person name="Tian Q."/>
            <person name="Mei H."/>
            <person name="Zhang T."/>
            <person name="Gao T."/>
            <person name="Zhang H."/>
        </authorList>
    </citation>
    <scope>NUCLEOTIDE SEQUENCE</scope>
    <source>
        <strain evidence="7">3651</strain>
    </source>
</reference>
<proteinExistence type="inferred from homology"/>
<comment type="caution">
    <text evidence="7">The sequence shown here is derived from an EMBL/GenBank/DDBJ whole genome shotgun (WGS) entry which is preliminary data.</text>
</comment>
<dbReference type="Gene3D" id="3.30.420.150">
    <property type="entry name" value="Exopolyphosphatase. Domain 2"/>
    <property type="match status" value="1"/>
</dbReference>
<dbReference type="Pfam" id="PF01150">
    <property type="entry name" value="GDA1_CD39"/>
    <property type="match status" value="1"/>
</dbReference>
<dbReference type="GO" id="GO:0017110">
    <property type="term" value="F:nucleoside diphosphate phosphatase activity"/>
    <property type="evidence" value="ECO:0007669"/>
    <property type="project" value="TreeGrafter"/>
</dbReference>
<keyword evidence="8" id="KW-1185">Reference proteome</keyword>